<dbReference type="OrthoDB" id="1920326at2759"/>
<evidence type="ECO:0000256" key="5">
    <source>
        <dbReference type="ARBA" id="ARBA00022839"/>
    </source>
</evidence>
<keyword evidence="2" id="KW-0540">Nuclease</keyword>
<evidence type="ECO:0000256" key="7">
    <source>
        <dbReference type="ARBA" id="ARBA00023242"/>
    </source>
</evidence>
<evidence type="ECO:0000256" key="2">
    <source>
        <dbReference type="ARBA" id="ARBA00022722"/>
    </source>
</evidence>
<dbReference type="Gene3D" id="3.30.420.10">
    <property type="entry name" value="Ribonuclease H-like superfamily/Ribonuclease H"/>
    <property type="match status" value="1"/>
</dbReference>
<dbReference type="PANTHER" id="PTHR13620">
    <property type="entry name" value="3-5 EXONUCLEASE"/>
    <property type="match status" value="1"/>
</dbReference>
<dbReference type="InterPro" id="IPR036397">
    <property type="entry name" value="RNaseH_sf"/>
</dbReference>
<dbReference type="CDD" id="cd06141">
    <property type="entry name" value="WRN_exo"/>
    <property type="match status" value="1"/>
</dbReference>
<dbReference type="SMART" id="SM00474">
    <property type="entry name" value="35EXOc"/>
    <property type="match status" value="1"/>
</dbReference>
<evidence type="ECO:0000313" key="12">
    <source>
        <dbReference type="Proteomes" id="UP000253551"/>
    </source>
</evidence>
<dbReference type="InterPro" id="IPR012337">
    <property type="entry name" value="RNaseH-like_sf"/>
</dbReference>
<dbReference type="Pfam" id="PF01612">
    <property type="entry name" value="DNA_pol_A_exo1"/>
    <property type="match status" value="1"/>
</dbReference>
<keyword evidence="3" id="KW-0479">Metal-binding</keyword>
<keyword evidence="12" id="KW-1185">Reference proteome</keyword>
<keyword evidence="7" id="KW-0539">Nucleus</keyword>
<feature type="non-terminal residue" evidence="11">
    <location>
        <position position="1"/>
    </location>
</feature>
<evidence type="ECO:0000259" key="10">
    <source>
        <dbReference type="SMART" id="SM00474"/>
    </source>
</evidence>
<dbReference type="InterPro" id="IPR051132">
    <property type="entry name" value="3-5_Exonuclease_domain"/>
</dbReference>
<dbReference type="GO" id="GO:0046872">
    <property type="term" value="F:metal ion binding"/>
    <property type="evidence" value="ECO:0007669"/>
    <property type="project" value="UniProtKB-KW"/>
</dbReference>
<evidence type="ECO:0000256" key="8">
    <source>
        <dbReference type="ARBA" id="ARBA00040531"/>
    </source>
</evidence>
<organism evidence="11 12">
    <name type="scientific">Rhizopus stolonifer</name>
    <name type="common">Rhizopus nigricans</name>
    <dbReference type="NCBI Taxonomy" id="4846"/>
    <lineage>
        <taxon>Eukaryota</taxon>
        <taxon>Fungi</taxon>
        <taxon>Fungi incertae sedis</taxon>
        <taxon>Mucoromycota</taxon>
        <taxon>Mucoromycotina</taxon>
        <taxon>Mucoromycetes</taxon>
        <taxon>Mucorales</taxon>
        <taxon>Mucorineae</taxon>
        <taxon>Rhizopodaceae</taxon>
        <taxon>Rhizopus</taxon>
    </lineage>
</organism>
<comment type="subcellular location">
    <subcellularLocation>
        <location evidence="1">Nucleus</location>
    </subcellularLocation>
</comment>
<name>A0A367KSL4_RHIST</name>
<reference evidence="11 12" key="1">
    <citation type="journal article" date="2018" name="G3 (Bethesda)">
        <title>Phylogenetic and Phylogenomic Definition of Rhizopus Species.</title>
        <authorList>
            <person name="Gryganskyi A.P."/>
            <person name="Golan J."/>
            <person name="Dolatabadi S."/>
            <person name="Mondo S."/>
            <person name="Robb S."/>
            <person name="Idnurm A."/>
            <person name="Muszewska A."/>
            <person name="Steczkiewicz K."/>
            <person name="Masonjones S."/>
            <person name="Liao H.L."/>
            <person name="Gajdeczka M.T."/>
            <person name="Anike F."/>
            <person name="Vuek A."/>
            <person name="Anishchenko I.M."/>
            <person name="Voigt K."/>
            <person name="de Hoog G.S."/>
            <person name="Smith M.E."/>
            <person name="Heitman J."/>
            <person name="Vilgalys R."/>
            <person name="Stajich J.E."/>
        </authorList>
    </citation>
    <scope>NUCLEOTIDE SEQUENCE [LARGE SCALE GENOMIC DNA]</scope>
    <source>
        <strain evidence="11 12">LSU 92-RS-03</strain>
    </source>
</reference>
<dbReference type="GO" id="GO:0006139">
    <property type="term" value="P:nucleobase-containing compound metabolic process"/>
    <property type="evidence" value="ECO:0007669"/>
    <property type="project" value="InterPro"/>
</dbReference>
<evidence type="ECO:0000256" key="9">
    <source>
        <dbReference type="ARBA" id="ARBA00042761"/>
    </source>
</evidence>
<dbReference type="GO" id="GO:0003676">
    <property type="term" value="F:nucleic acid binding"/>
    <property type="evidence" value="ECO:0007669"/>
    <property type="project" value="InterPro"/>
</dbReference>
<evidence type="ECO:0000256" key="3">
    <source>
        <dbReference type="ARBA" id="ARBA00022723"/>
    </source>
</evidence>
<dbReference type="GO" id="GO:0008408">
    <property type="term" value="F:3'-5' exonuclease activity"/>
    <property type="evidence" value="ECO:0007669"/>
    <property type="project" value="InterPro"/>
</dbReference>
<keyword evidence="5" id="KW-0269">Exonuclease</keyword>
<accession>A0A367KSL4</accession>
<evidence type="ECO:0000256" key="6">
    <source>
        <dbReference type="ARBA" id="ARBA00022842"/>
    </source>
</evidence>
<gene>
    <name evidence="11" type="ORF">CU098_004720</name>
</gene>
<evidence type="ECO:0000313" key="11">
    <source>
        <dbReference type="EMBL" id="RCI05199.1"/>
    </source>
</evidence>
<dbReference type="EMBL" id="PJQM01000452">
    <property type="protein sequence ID" value="RCI05199.1"/>
    <property type="molecule type" value="Genomic_DNA"/>
</dbReference>
<dbReference type="GO" id="GO:0005634">
    <property type="term" value="C:nucleus"/>
    <property type="evidence" value="ECO:0007669"/>
    <property type="project" value="UniProtKB-SubCell"/>
</dbReference>
<dbReference type="PANTHER" id="PTHR13620:SF109">
    <property type="entry name" value="3'-5' EXONUCLEASE"/>
    <property type="match status" value="1"/>
</dbReference>
<evidence type="ECO:0000256" key="4">
    <source>
        <dbReference type="ARBA" id="ARBA00022801"/>
    </source>
</evidence>
<dbReference type="STRING" id="4846.A0A367KSL4"/>
<dbReference type="InterPro" id="IPR002562">
    <property type="entry name" value="3'-5'_exonuclease_dom"/>
</dbReference>
<dbReference type="SUPFAM" id="SSF53098">
    <property type="entry name" value="Ribonuclease H-like"/>
    <property type="match status" value="1"/>
</dbReference>
<dbReference type="Proteomes" id="UP000253551">
    <property type="component" value="Unassembled WGS sequence"/>
</dbReference>
<keyword evidence="6" id="KW-0460">Magnesium</keyword>
<feature type="domain" description="3'-5' exonuclease" evidence="10">
    <location>
        <begin position="51"/>
        <end position="230"/>
    </location>
</feature>
<proteinExistence type="predicted"/>
<protein>
    <recommendedName>
        <fullName evidence="8">3'-5' exonuclease</fullName>
    </recommendedName>
    <alternativeName>
        <fullName evidence="9">Werner Syndrome-like exonuclease</fullName>
    </alternativeName>
</protein>
<sequence>EYPVQTRRILPSIPSNAEREEKARQRMELNNQFKAYLEGLPSLTYPDYYQVNVVSDVNETNERIHALLEANKQDTSFGVDLEWPPQFVKGKPENKITLVQICSANEILLIQLARMHTFPIELRRFFEEKTVLKSGVNINADGLKLMRDFGFFTNGLVELKEMSEGYVNWSHNLRSLRALTGIFLGQNMSKGKVRMSNWAKAKLTDKQIQYAALDAYASYQIFAKLRHLRGSKPFAVKHMVAEKKFANELKSHISIEETFQQKKKGHGLPFSTTTLIRPKSPIK</sequence>
<dbReference type="AlphaFoldDB" id="A0A367KSL4"/>
<evidence type="ECO:0000256" key="1">
    <source>
        <dbReference type="ARBA" id="ARBA00004123"/>
    </source>
</evidence>
<comment type="caution">
    <text evidence="11">The sequence shown here is derived from an EMBL/GenBank/DDBJ whole genome shotgun (WGS) entry which is preliminary data.</text>
</comment>
<keyword evidence="4" id="KW-0378">Hydrolase</keyword>